<evidence type="ECO:0000256" key="3">
    <source>
        <dbReference type="ARBA" id="ARBA00007298"/>
    </source>
</evidence>
<organism evidence="12">
    <name type="scientific">Xenopus tropicalis</name>
    <name type="common">Western clawed frog</name>
    <name type="synonym">Silurana tropicalis</name>
    <dbReference type="NCBI Taxonomy" id="8364"/>
    <lineage>
        <taxon>Eukaryota</taxon>
        <taxon>Metazoa</taxon>
        <taxon>Chordata</taxon>
        <taxon>Craniata</taxon>
        <taxon>Vertebrata</taxon>
        <taxon>Euteleostomi</taxon>
        <taxon>Amphibia</taxon>
        <taxon>Batrachia</taxon>
        <taxon>Anura</taxon>
        <taxon>Pipoidea</taxon>
        <taxon>Pipidae</taxon>
        <taxon>Xenopodinae</taxon>
        <taxon>Xenopus</taxon>
        <taxon>Silurana</taxon>
    </lineage>
</organism>
<evidence type="ECO:0000259" key="11">
    <source>
        <dbReference type="Pfam" id="PF17888"/>
    </source>
</evidence>
<evidence type="ECO:0000256" key="6">
    <source>
        <dbReference type="ARBA" id="ARBA00022614"/>
    </source>
</evidence>
<accession>A0A803JUK2</accession>
<dbReference type="GO" id="GO:0005886">
    <property type="term" value="C:plasma membrane"/>
    <property type="evidence" value="ECO:0007669"/>
    <property type="project" value="UniProtKB-SubCell"/>
</dbReference>
<evidence type="ECO:0000259" key="10">
    <source>
        <dbReference type="Pfam" id="PF16000"/>
    </source>
</evidence>
<dbReference type="AlphaFoldDB" id="A0A803JUK2"/>
<dbReference type="InterPro" id="IPR001611">
    <property type="entry name" value="Leu-rich_rpt"/>
</dbReference>
<evidence type="ECO:0000256" key="1">
    <source>
        <dbReference type="ARBA" id="ARBA00004236"/>
    </source>
</evidence>
<keyword evidence="7" id="KW-0677">Repeat</keyword>
<evidence type="ECO:0000256" key="5">
    <source>
        <dbReference type="ARBA" id="ARBA00022490"/>
    </source>
</evidence>
<reference evidence="12" key="2">
    <citation type="submission" date="2021-03" db="UniProtKB">
        <authorList>
            <consortium name="Ensembl"/>
        </authorList>
    </citation>
    <scope>IDENTIFICATION</scope>
</reference>
<feature type="region of interest" description="Disordered" evidence="9">
    <location>
        <begin position="769"/>
        <end position="823"/>
    </location>
</feature>
<dbReference type="SMART" id="SM00368">
    <property type="entry name" value="LRR_RI"/>
    <property type="match status" value="4"/>
</dbReference>
<dbReference type="PANTHER" id="PTHR24112:SF32">
    <property type="entry name" value="CAPPING PROTEIN, ARP2_3 AND MYOSIN-I LINKER PROTEIN 2"/>
    <property type="match status" value="1"/>
</dbReference>
<feature type="domain" description="CARMIL pleckstrin homology" evidence="11">
    <location>
        <begin position="36"/>
        <end position="128"/>
    </location>
</feature>
<feature type="region of interest" description="Disordered" evidence="9">
    <location>
        <begin position="907"/>
        <end position="955"/>
    </location>
</feature>
<evidence type="ECO:0000256" key="8">
    <source>
        <dbReference type="ARBA" id="ARBA00023136"/>
    </source>
</evidence>
<dbReference type="Gene3D" id="6.10.140.1850">
    <property type="match status" value="1"/>
</dbReference>
<dbReference type="InterPro" id="IPR031943">
    <property type="entry name" value="CARMIL_C"/>
</dbReference>
<keyword evidence="5" id="KW-0963">Cytoplasm</keyword>
<dbReference type="Pfam" id="PF16000">
    <property type="entry name" value="CARMIL_C"/>
    <property type="match status" value="1"/>
</dbReference>
<comment type="similarity">
    <text evidence="3">Belongs to the CARMIL family.</text>
</comment>
<dbReference type="InterPro" id="IPR011993">
    <property type="entry name" value="PH-like_dom_sf"/>
</dbReference>
<dbReference type="PANTHER" id="PTHR24112">
    <property type="entry name" value="LEUCINE-RICH REPEAT, ISOFORM F-RELATED"/>
    <property type="match status" value="1"/>
</dbReference>
<dbReference type="Pfam" id="PF13516">
    <property type="entry name" value="LRR_6"/>
    <property type="match status" value="2"/>
</dbReference>
<feature type="region of interest" description="Disordered" evidence="9">
    <location>
        <begin position="1003"/>
        <end position="1025"/>
    </location>
</feature>
<feature type="region of interest" description="Disordered" evidence="9">
    <location>
        <begin position="1082"/>
        <end position="1132"/>
    </location>
</feature>
<evidence type="ECO:0000256" key="7">
    <source>
        <dbReference type="ARBA" id="ARBA00022737"/>
    </source>
</evidence>
<feature type="compositionally biased region" description="Polar residues" evidence="9">
    <location>
        <begin position="1099"/>
        <end position="1114"/>
    </location>
</feature>
<comment type="subcellular location">
    <subcellularLocation>
        <location evidence="1">Cell membrane</location>
    </subcellularLocation>
    <subcellularLocation>
        <location evidence="2">Cytoplasm</location>
    </subcellularLocation>
</comment>
<keyword evidence="4" id="KW-1003">Cell membrane</keyword>
<evidence type="ECO:0000256" key="4">
    <source>
        <dbReference type="ARBA" id="ARBA00022475"/>
    </source>
</evidence>
<dbReference type="Pfam" id="PF17888">
    <property type="entry name" value="Carm_PH"/>
    <property type="match status" value="1"/>
</dbReference>
<dbReference type="GO" id="GO:0005737">
    <property type="term" value="C:cytoplasm"/>
    <property type="evidence" value="ECO:0007669"/>
    <property type="project" value="UniProtKB-SubCell"/>
</dbReference>
<proteinExistence type="inferred from homology"/>
<dbReference type="GeneTree" id="ENSGT00940000161003"/>
<dbReference type="Ensembl" id="ENSXETT00000114781">
    <property type="protein sequence ID" value="ENSXETP00000111687"/>
    <property type="gene ID" value="ENSXETG00000044007"/>
</dbReference>
<name>A0A803JUK2_XENTR</name>
<reference evidence="12" key="1">
    <citation type="journal article" date="2010" name="Science">
        <title>The genome of the Western clawed frog Xenopus tropicalis.</title>
        <authorList>
            <person name="Hellsten U."/>
            <person name="Harland R.M."/>
            <person name="Gilchrist M.J."/>
            <person name="Hendrix D."/>
            <person name="Jurka J."/>
            <person name="Kapitonov V."/>
            <person name="Ovcharenko I."/>
            <person name="Putnam N.H."/>
            <person name="Shu S."/>
            <person name="Taher L."/>
            <person name="Blitz I.L."/>
            <person name="Blumberg B."/>
            <person name="Dichmann D.S."/>
            <person name="Dubchak I."/>
            <person name="Amaya E."/>
            <person name="Detter J.C."/>
            <person name="Fletcher R."/>
            <person name="Gerhard D.S."/>
            <person name="Goodstein D."/>
            <person name="Graves T."/>
            <person name="Grigoriev I.V."/>
            <person name="Grimwood J."/>
            <person name="Kawashima T."/>
            <person name="Lindquist E."/>
            <person name="Lucas S.M."/>
            <person name="Mead P.E."/>
            <person name="Mitros T."/>
            <person name="Ogino H."/>
            <person name="Ohta Y."/>
            <person name="Poliakov A.V."/>
            <person name="Pollet N."/>
            <person name="Robert J."/>
            <person name="Salamov A."/>
            <person name="Sater A.K."/>
            <person name="Schmutz J."/>
            <person name="Terry A."/>
            <person name="Vize P.D."/>
            <person name="Warren W.C."/>
            <person name="Wells D."/>
            <person name="Wills A."/>
            <person name="Wilson R.K."/>
            <person name="Zimmerman L.B."/>
            <person name="Zorn A.M."/>
            <person name="Grainger R."/>
            <person name="Grammer T."/>
            <person name="Khokha M.K."/>
            <person name="Richardson P.M."/>
            <person name="Rokhsar D.S."/>
        </authorList>
    </citation>
    <scope>NUCLEOTIDE SEQUENCE [LARGE SCALE GENOMIC DNA]</scope>
    <source>
        <strain evidence="12">Nigerian</strain>
    </source>
</reference>
<dbReference type="InterPro" id="IPR051279">
    <property type="entry name" value="PP1-Reg/Actin-Interact_Protein"/>
</dbReference>
<dbReference type="SUPFAM" id="SSF52047">
    <property type="entry name" value="RNI-like"/>
    <property type="match status" value="2"/>
</dbReference>
<evidence type="ECO:0008006" key="13">
    <source>
        <dbReference type="Google" id="ProtNLM"/>
    </source>
</evidence>
<dbReference type="Gene3D" id="2.30.29.30">
    <property type="entry name" value="Pleckstrin-homology domain (PH domain)/Phosphotyrosine-binding domain (PTB)"/>
    <property type="match status" value="1"/>
</dbReference>
<evidence type="ECO:0000256" key="2">
    <source>
        <dbReference type="ARBA" id="ARBA00004496"/>
    </source>
</evidence>
<feature type="compositionally biased region" description="Basic and acidic residues" evidence="9">
    <location>
        <begin position="907"/>
        <end position="919"/>
    </location>
</feature>
<dbReference type="InParanoid" id="A0A803JUK2"/>
<dbReference type="InterPro" id="IPR041245">
    <property type="entry name" value="CARMIL_PH"/>
</dbReference>
<feature type="compositionally biased region" description="Basic and acidic residues" evidence="9">
    <location>
        <begin position="1082"/>
        <end position="1092"/>
    </location>
</feature>
<dbReference type="Gene3D" id="3.80.10.10">
    <property type="entry name" value="Ribonuclease Inhibitor"/>
    <property type="match status" value="1"/>
</dbReference>
<dbReference type="FunCoup" id="A0A803JUK2">
    <property type="interactions" value="202"/>
</dbReference>
<keyword evidence="8" id="KW-0472">Membrane</keyword>
<evidence type="ECO:0000313" key="12">
    <source>
        <dbReference type="Ensembl" id="ENSXETP00000111687"/>
    </source>
</evidence>
<feature type="domain" description="CARMIL C-terminal" evidence="10">
    <location>
        <begin position="705"/>
        <end position="775"/>
    </location>
</feature>
<evidence type="ECO:0000256" key="9">
    <source>
        <dbReference type="SAM" id="MobiDB-lite"/>
    </source>
</evidence>
<dbReference type="InterPro" id="IPR032675">
    <property type="entry name" value="LRR_dom_sf"/>
</dbReference>
<sequence length="1132" mass="127789">MLHLNSDTSSDMSDELQAISYEMQACIVDFMEPSEIVLMKPVQMKMKTKSEDLVVVLTPWRAFLLYLEHPLRVQTTFSYLEISDIDIQDPSLVVIHTDPCLYQFRFMSSEDLEQVIFHVATSIKKVFPDSSPGKLIRMTCADHEEKYKRIEDSLENITQNNQGPCGGFSQTYAALCDYNGFVLREEVQWDVDNIYHRQNIREFNILDFSHLDTTDIALTVASLSFNQWFTKIHCRDFKLRLEISEQILYVINRSLKLEEIVLENCGLKCEFAIKMAKALDNNPGSVLHTFNLSGNNIDDRGINAFTQYFNKNHKPVKHLNISKTSITSKGVNSLFQSFVSHETFANSICHLDLSGNPGILATEDAISFYNFLDNCKSLCHLNLAGTDCALDSLFGPLLHGSCSRLSYLNVSRNVYTHKKIKDIPPEVSQFFSKTLALKHLNLSGTKIPSEMLREILHGLSTNDKIRNLHMDLSDCELRSSGAQVIQDMIFDINSLSSLDLSNNGFDSDMVTLILSVGRSKSIKHVSLGKNFNIKSGTAVADIIHRIVQLIQDEDCTIESLSLADSRLKSEINILLNALGKKNNLRKIDISGNGMGDSGAKHLAKALQLNTQLRMITWDKNNTTANGFLTLGHALERNYTLRFMPLPLSDISQAYRMNQSKTEDALHLIQSYLLRNNHIKENVVRKVNGLHKEIASTLPLKVQTPEKEKTEVNEKEVFAKLDEGLDDFFTKKLIQDYHEYPLQVSSEPSSLSSSGSRTFKKKIGDFFALRKPRNSKGSKPEKEQDGTPVTEKGRKPTLSDILRPLNKSVDSNKEKTEDATSAEVGSVVDPAWTPDAARKIKPRCSREGKSQSLILLSEDEEPFRIKQEKKRHCEKLDGEACHTFEHRVHNMLHRIGVTRVLSSEIKKKQNKDGDIKKAGSEGDIVDSSAESPPPSLKARTHSMSTERSTPKPEMVRNPADQSMIWKDIGKQFKAELKGRCTLAHGSPRRSLVILERREIGVEKKSEDSWSLPGLERSSPAPSPSRIIHLENTSDVNEIVSEDFGNEASMSKPRLRLKQFQNRRAISAHEEQFRDQGYMTELEKTETSVEKKIVEPLTVKNEGNTPQTSVETTPSTEIDKRPEIPSNHQNNENI</sequence>
<keyword evidence="6" id="KW-0433">Leucine-rich repeat</keyword>
<protein>
    <recommendedName>
        <fullName evidence="13">Capping protein regulator and myosin 1 linker 2</fullName>
    </recommendedName>
</protein>